<dbReference type="Pfam" id="PF14529">
    <property type="entry name" value="Exo_endo_phos_2"/>
    <property type="match status" value="1"/>
</dbReference>
<comment type="caution">
    <text evidence="2">The sequence shown here is derived from an EMBL/GenBank/DDBJ whole genome shotgun (WGS) entry which is preliminary data.</text>
</comment>
<dbReference type="SUPFAM" id="SSF56219">
    <property type="entry name" value="DNase I-like"/>
    <property type="match status" value="1"/>
</dbReference>
<proteinExistence type="predicted"/>
<accession>A0AAV0WDL7</accession>
<name>A0AAV0WDL7_9HEMI</name>
<dbReference type="AlphaFoldDB" id="A0AAV0WDL7"/>
<dbReference type="EMBL" id="CARXXK010000002">
    <property type="protein sequence ID" value="CAI6353787.1"/>
    <property type="molecule type" value="Genomic_DNA"/>
</dbReference>
<dbReference type="PANTHER" id="PTHR33273">
    <property type="entry name" value="DOMAIN-CONTAINING PROTEIN, PUTATIVE-RELATED"/>
    <property type="match status" value="1"/>
</dbReference>
<gene>
    <name evidence="2" type="ORF">MEUPH1_LOCUS9867</name>
</gene>
<feature type="domain" description="Endonuclease/exonuclease/phosphatase" evidence="1">
    <location>
        <begin position="101"/>
        <end position="214"/>
    </location>
</feature>
<dbReference type="GO" id="GO:0003824">
    <property type="term" value="F:catalytic activity"/>
    <property type="evidence" value="ECO:0007669"/>
    <property type="project" value="InterPro"/>
</dbReference>
<evidence type="ECO:0000259" key="1">
    <source>
        <dbReference type="Pfam" id="PF14529"/>
    </source>
</evidence>
<evidence type="ECO:0000313" key="2">
    <source>
        <dbReference type="EMBL" id="CAI6353787.1"/>
    </source>
</evidence>
<dbReference type="Proteomes" id="UP001160148">
    <property type="component" value="Unassembled WGS sequence"/>
</dbReference>
<dbReference type="InterPro" id="IPR005135">
    <property type="entry name" value="Endo/exonuclease/phosphatase"/>
</dbReference>
<organism evidence="2 3">
    <name type="scientific">Macrosiphum euphorbiae</name>
    <name type="common">potato aphid</name>
    <dbReference type="NCBI Taxonomy" id="13131"/>
    <lineage>
        <taxon>Eukaryota</taxon>
        <taxon>Metazoa</taxon>
        <taxon>Ecdysozoa</taxon>
        <taxon>Arthropoda</taxon>
        <taxon>Hexapoda</taxon>
        <taxon>Insecta</taxon>
        <taxon>Pterygota</taxon>
        <taxon>Neoptera</taxon>
        <taxon>Paraneoptera</taxon>
        <taxon>Hemiptera</taxon>
        <taxon>Sternorrhyncha</taxon>
        <taxon>Aphidomorpha</taxon>
        <taxon>Aphidoidea</taxon>
        <taxon>Aphididae</taxon>
        <taxon>Macrosiphini</taxon>
        <taxon>Macrosiphum</taxon>
    </lineage>
</organism>
<protein>
    <recommendedName>
        <fullName evidence="1">Endonuclease/exonuclease/phosphatase domain-containing protein</fullName>
    </recommendedName>
</protein>
<reference evidence="2 3" key="1">
    <citation type="submission" date="2023-01" db="EMBL/GenBank/DDBJ databases">
        <authorList>
            <person name="Whitehead M."/>
        </authorList>
    </citation>
    <scope>NUCLEOTIDE SEQUENCE [LARGE SCALE GENOMIC DNA]</scope>
</reference>
<keyword evidence="3" id="KW-1185">Reference proteome</keyword>
<dbReference type="PANTHER" id="PTHR33273:SF2">
    <property type="entry name" value="ENDONUCLEASE_EXONUCLEASE_PHOSPHATASE DOMAIN-CONTAINING PROTEIN"/>
    <property type="match status" value="1"/>
</dbReference>
<dbReference type="Gene3D" id="3.60.10.10">
    <property type="entry name" value="Endonuclease/exonuclease/phosphatase"/>
    <property type="match status" value="1"/>
</dbReference>
<evidence type="ECO:0000313" key="3">
    <source>
        <dbReference type="Proteomes" id="UP001160148"/>
    </source>
</evidence>
<dbReference type="InterPro" id="IPR036691">
    <property type="entry name" value="Endo/exonu/phosph_ase_sf"/>
</dbReference>
<sequence>MSTHIKIYQHNVNRDRIASHQLREACKVNKIDYLLIQEPLVTSGKVYAFESCRSHISKSNGAAIIAFTNRYQALKLSNFSSSHIVAIKVAYGSDNNDHVVLASAYFKYSLPTTAHVEQLEHIIAKEKRTVICADTNGHSDLWHSNKRNRRGKIVEQFIGKYGLIVHNCPGIINTFCRRDGRTSNIDVTMSTANTASLVKDWTVTDLTDSDHRVISFRLAVKKPVERVPDEIRYDVSSADWDLFKTTLLGEIGRITDSSTSINTTADGIIRAITTAADRSIPKKRPTAVMGRSPWWSPVLSTLRQNLVRQRRRGLMSTDRPAYNKLKNEFLTETRNHKRAAWKCFAGDLNKNPWGKAFSWAKRGNSCNSMPSTLSGADGSQTTNCRETADLVFSTFVSPDPHGEIPEAHGPIQYKGELSPDIIKNAIWKMRTNSAPGSDGITAGILRKAWMQLRDIITNLFQNCLQNGTFPEC</sequence>